<dbReference type="AlphaFoldDB" id="A0A1B6PIE1"/>
<dbReference type="EMBL" id="CM000766">
    <property type="protein sequence ID" value="KXG25454.1"/>
    <property type="molecule type" value="Genomic_DNA"/>
</dbReference>
<proteinExistence type="predicted"/>
<accession>A0A1B6PIE1</accession>
<evidence type="ECO:0000256" key="1">
    <source>
        <dbReference type="SAM" id="MobiDB-lite"/>
    </source>
</evidence>
<feature type="compositionally biased region" description="Pro residues" evidence="1">
    <location>
        <begin position="36"/>
        <end position="45"/>
    </location>
</feature>
<gene>
    <name evidence="2" type="ORF">SORBI_3007G181300</name>
</gene>
<reference evidence="3" key="2">
    <citation type="journal article" date="2018" name="Plant J.">
        <title>The Sorghum bicolor reference genome: improved assembly, gene annotations, a transcriptome atlas, and signatures of genome organization.</title>
        <authorList>
            <person name="McCormick R.F."/>
            <person name="Truong S.K."/>
            <person name="Sreedasyam A."/>
            <person name="Jenkins J."/>
            <person name="Shu S."/>
            <person name="Sims D."/>
            <person name="Kennedy M."/>
            <person name="Amirebrahimi M."/>
            <person name="Weers B.D."/>
            <person name="McKinley B."/>
            <person name="Mattison A."/>
            <person name="Morishige D.T."/>
            <person name="Grimwood J."/>
            <person name="Schmutz J."/>
            <person name="Mullet J.E."/>
        </authorList>
    </citation>
    <scope>NUCLEOTIDE SEQUENCE [LARGE SCALE GENOMIC DNA]</scope>
    <source>
        <strain evidence="3">cv. BTx623</strain>
    </source>
</reference>
<protein>
    <submittedName>
        <fullName evidence="2">Uncharacterized protein</fullName>
    </submittedName>
</protein>
<feature type="compositionally biased region" description="Pro residues" evidence="1">
    <location>
        <begin position="66"/>
        <end position="75"/>
    </location>
</feature>
<feature type="compositionally biased region" description="Pro residues" evidence="1">
    <location>
        <begin position="107"/>
        <end position="120"/>
    </location>
</feature>
<evidence type="ECO:0000313" key="3">
    <source>
        <dbReference type="Proteomes" id="UP000000768"/>
    </source>
</evidence>
<reference evidence="2 3" key="1">
    <citation type="journal article" date="2009" name="Nature">
        <title>The Sorghum bicolor genome and the diversification of grasses.</title>
        <authorList>
            <person name="Paterson A.H."/>
            <person name="Bowers J.E."/>
            <person name="Bruggmann R."/>
            <person name="Dubchak I."/>
            <person name="Grimwood J."/>
            <person name="Gundlach H."/>
            <person name="Haberer G."/>
            <person name="Hellsten U."/>
            <person name="Mitros T."/>
            <person name="Poliakov A."/>
            <person name="Schmutz J."/>
            <person name="Spannagl M."/>
            <person name="Tang H."/>
            <person name="Wang X."/>
            <person name="Wicker T."/>
            <person name="Bharti A.K."/>
            <person name="Chapman J."/>
            <person name="Feltus F.A."/>
            <person name="Gowik U."/>
            <person name="Grigoriev I.V."/>
            <person name="Lyons E."/>
            <person name="Maher C.A."/>
            <person name="Martis M."/>
            <person name="Narechania A."/>
            <person name="Otillar R.P."/>
            <person name="Penning B.W."/>
            <person name="Salamov A.A."/>
            <person name="Wang Y."/>
            <person name="Zhang L."/>
            <person name="Carpita N.C."/>
            <person name="Freeling M."/>
            <person name="Gingle A.R."/>
            <person name="Hash C.T."/>
            <person name="Keller B."/>
            <person name="Klein P."/>
            <person name="Kresovich S."/>
            <person name="McCann M.C."/>
            <person name="Ming R."/>
            <person name="Peterson D.G."/>
            <person name="Mehboob-ur-Rahman"/>
            <person name="Ware D."/>
            <person name="Westhoff P."/>
            <person name="Mayer K.F."/>
            <person name="Messing J."/>
            <person name="Rokhsar D.S."/>
        </authorList>
    </citation>
    <scope>NUCLEOTIDE SEQUENCE [LARGE SCALE GENOMIC DNA]</scope>
    <source>
        <strain evidence="3">cv. BTx623</strain>
    </source>
</reference>
<name>A0A1B6PIE1_SORBI</name>
<dbReference type="Proteomes" id="UP000000768">
    <property type="component" value="Chromosome 7"/>
</dbReference>
<feature type="region of interest" description="Disordered" evidence="1">
    <location>
        <begin position="36"/>
        <end position="127"/>
    </location>
</feature>
<dbReference type="InParanoid" id="A0A1B6PIE1"/>
<organism evidence="2 3">
    <name type="scientific">Sorghum bicolor</name>
    <name type="common">Sorghum</name>
    <name type="synonym">Sorghum vulgare</name>
    <dbReference type="NCBI Taxonomy" id="4558"/>
    <lineage>
        <taxon>Eukaryota</taxon>
        <taxon>Viridiplantae</taxon>
        <taxon>Streptophyta</taxon>
        <taxon>Embryophyta</taxon>
        <taxon>Tracheophyta</taxon>
        <taxon>Spermatophyta</taxon>
        <taxon>Magnoliopsida</taxon>
        <taxon>Liliopsida</taxon>
        <taxon>Poales</taxon>
        <taxon>Poaceae</taxon>
        <taxon>PACMAD clade</taxon>
        <taxon>Panicoideae</taxon>
        <taxon>Andropogonodae</taxon>
        <taxon>Andropogoneae</taxon>
        <taxon>Sorghinae</taxon>
        <taxon>Sorghum</taxon>
    </lineage>
</organism>
<evidence type="ECO:0000313" key="2">
    <source>
        <dbReference type="EMBL" id="KXG25454.1"/>
    </source>
</evidence>
<keyword evidence="3" id="KW-1185">Reference proteome</keyword>
<sequence length="478" mass="52357">MRVGLSRRNSTDGAAPLGLGRFTCLAPYPFTSPITPPLRPTPPIPIAAARPRHRAGRAWSAARVLPGPPCPPEALRPPVRREEPRPPVCQEETRLPGPPEASRRRPAGPPEAPRRPPAGPPGGTAPFSVARFSVASRATWDDLRNKLGVLVGPISSFADLAASRLAVTSSMAPPTVATASPAPIPPQDVPSKVLVAASSKPVTISIHAQMVFAEMPADRGAVLFARVVATMAHTSMSSSVSTSAHELLGELLSRYIIMLFATPMLDAVLLDCAATVHEVKRYQKLAELGSVKLWPSHIPQQGMFTYVLENDVDLWSPWPPSRSFFLQIEIQSVGDQLKPTPWPYFYCYAALLQWIKSLVVADDILPKPPWLAFYRTLFKVYCSCSNTCASLQYALQRLSDGGHIQSYQYISICRWPSTIQTAELLMIDFTWEEDQVLPLPPLKIRHGFSGVHSIDANGLIRHKFNWVAKHIAGNYPGQ</sequence>
<dbReference type="Gramene" id="KXG25454">
    <property type="protein sequence ID" value="KXG25454"/>
    <property type="gene ID" value="SORBI_3007G181300"/>
</dbReference>